<feature type="transmembrane region" description="Helical" evidence="1">
    <location>
        <begin position="214"/>
        <end position="235"/>
    </location>
</feature>
<reference evidence="2" key="2">
    <citation type="submission" date="2023-05" db="EMBL/GenBank/DDBJ databases">
        <authorList>
            <consortium name="Lawrence Berkeley National Laboratory"/>
            <person name="Steindorff A."/>
            <person name="Hensen N."/>
            <person name="Bonometti L."/>
            <person name="Westerberg I."/>
            <person name="Brannstrom I.O."/>
            <person name="Guillou S."/>
            <person name="Cros-Aarteil S."/>
            <person name="Calhoun S."/>
            <person name="Haridas S."/>
            <person name="Kuo A."/>
            <person name="Mondo S."/>
            <person name="Pangilinan J."/>
            <person name="Riley R."/>
            <person name="Labutti K."/>
            <person name="Andreopoulos B."/>
            <person name="Lipzen A."/>
            <person name="Chen C."/>
            <person name="Yanf M."/>
            <person name="Daum C."/>
            <person name="Ng V."/>
            <person name="Clum A."/>
            <person name="Ohm R."/>
            <person name="Martin F."/>
            <person name="Silar P."/>
            <person name="Natvig D."/>
            <person name="Lalanne C."/>
            <person name="Gautier V."/>
            <person name="Ament-Velasquez S.L."/>
            <person name="Kruys A."/>
            <person name="Hutchinson M.I."/>
            <person name="Powell A.J."/>
            <person name="Barry K."/>
            <person name="Miller A.N."/>
            <person name="Grigoriev I.V."/>
            <person name="Debuchy R."/>
            <person name="Gladieux P."/>
            <person name="Thoren M.H."/>
            <person name="Johannesson H."/>
        </authorList>
    </citation>
    <scope>NUCLEOTIDE SEQUENCE</scope>
    <source>
        <strain evidence="2">PSN293</strain>
    </source>
</reference>
<feature type="transmembrane region" description="Helical" evidence="1">
    <location>
        <begin position="79"/>
        <end position="102"/>
    </location>
</feature>
<feature type="transmembrane region" description="Helical" evidence="1">
    <location>
        <begin position="247"/>
        <end position="269"/>
    </location>
</feature>
<feature type="transmembrane region" description="Helical" evidence="1">
    <location>
        <begin position="188"/>
        <end position="208"/>
    </location>
</feature>
<accession>A0AAN6Y223</accession>
<dbReference type="AlphaFoldDB" id="A0AAN6Y223"/>
<name>A0AAN6Y223_9PEZI</name>
<reference evidence="2" key="1">
    <citation type="journal article" date="2023" name="Mol. Phylogenet. Evol.">
        <title>Genome-scale phylogeny and comparative genomics of the fungal order Sordariales.</title>
        <authorList>
            <person name="Hensen N."/>
            <person name="Bonometti L."/>
            <person name="Westerberg I."/>
            <person name="Brannstrom I.O."/>
            <person name="Guillou S."/>
            <person name="Cros-Aarteil S."/>
            <person name="Calhoun S."/>
            <person name="Haridas S."/>
            <person name="Kuo A."/>
            <person name="Mondo S."/>
            <person name="Pangilinan J."/>
            <person name="Riley R."/>
            <person name="LaButti K."/>
            <person name="Andreopoulos B."/>
            <person name="Lipzen A."/>
            <person name="Chen C."/>
            <person name="Yan M."/>
            <person name="Daum C."/>
            <person name="Ng V."/>
            <person name="Clum A."/>
            <person name="Steindorff A."/>
            <person name="Ohm R.A."/>
            <person name="Martin F."/>
            <person name="Silar P."/>
            <person name="Natvig D.O."/>
            <person name="Lalanne C."/>
            <person name="Gautier V."/>
            <person name="Ament-Velasquez S.L."/>
            <person name="Kruys A."/>
            <person name="Hutchinson M.I."/>
            <person name="Powell A.J."/>
            <person name="Barry K."/>
            <person name="Miller A.N."/>
            <person name="Grigoriev I.V."/>
            <person name="Debuchy R."/>
            <person name="Gladieux P."/>
            <person name="Hiltunen Thoren M."/>
            <person name="Johannesson H."/>
        </authorList>
    </citation>
    <scope>NUCLEOTIDE SEQUENCE</scope>
    <source>
        <strain evidence="2">PSN293</strain>
    </source>
</reference>
<organism evidence="2 3">
    <name type="scientific">Rhypophila decipiens</name>
    <dbReference type="NCBI Taxonomy" id="261697"/>
    <lineage>
        <taxon>Eukaryota</taxon>
        <taxon>Fungi</taxon>
        <taxon>Dikarya</taxon>
        <taxon>Ascomycota</taxon>
        <taxon>Pezizomycotina</taxon>
        <taxon>Sordariomycetes</taxon>
        <taxon>Sordariomycetidae</taxon>
        <taxon>Sordariales</taxon>
        <taxon>Naviculisporaceae</taxon>
        <taxon>Rhypophila</taxon>
    </lineage>
</organism>
<comment type="caution">
    <text evidence="2">The sequence shown here is derived from an EMBL/GenBank/DDBJ whole genome shotgun (WGS) entry which is preliminary data.</text>
</comment>
<gene>
    <name evidence="2" type="ORF">QBC37DRAFT_377674</name>
</gene>
<feature type="transmembrane region" description="Helical" evidence="1">
    <location>
        <begin position="156"/>
        <end position="181"/>
    </location>
</feature>
<evidence type="ECO:0000313" key="3">
    <source>
        <dbReference type="Proteomes" id="UP001301769"/>
    </source>
</evidence>
<protein>
    <submittedName>
        <fullName evidence="2">Uncharacterized protein</fullName>
    </submittedName>
</protein>
<dbReference type="EMBL" id="MU858193">
    <property type="protein sequence ID" value="KAK4209810.1"/>
    <property type="molecule type" value="Genomic_DNA"/>
</dbReference>
<keyword evidence="1" id="KW-0812">Transmembrane</keyword>
<dbReference type="Proteomes" id="UP001301769">
    <property type="component" value="Unassembled WGS sequence"/>
</dbReference>
<keyword evidence="1" id="KW-0472">Membrane</keyword>
<evidence type="ECO:0000256" key="1">
    <source>
        <dbReference type="SAM" id="Phobius"/>
    </source>
</evidence>
<keyword evidence="3" id="KW-1185">Reference proteome</keyword>
<sequence>MTIPSSYYMQHADLTGSAQSILQLIEIGTQQYTRCTVQTQPATQESVQSCVTDAVSRLSSVIPAPLFIYFGASECDSRLWSFVGVALSITLELLHLTAIMYINHRAGDHSHTSFSWLQFLVKLASGLGEPAVQALLLQKANSLVRNTSPTSGGGSVPFVLAAMEFLQPTAAPLVAAISGWYFSRGFGFQVFATEAITTLLGFVMILGFTSFQPLLILAALGMGVAGSIGIAPFLVPIGLLCAVGPWVLVYLSFGLMGLPMQTGLMFGVIEMCIGSETGYGFGLFFICLLILIMVLGFIGLTPIFAIWEAIWVGLKKYKDWSEKRRRRKEEAMLMMGGSQLQAPVYQQHELHAQGSKEPLMVVGTKEVMGPEKTENLFPLARWFRRRFQNTSRLKRGFVKCEVYCPNGYKEATWGGLGFKPAVLLIGVLLQFFGLTA</sequence>
<keyword evidence="1" id="KW-1133">Transmembrane helix</keyword>
<proteinExistence type="predicted"/>
<feature type="transmembrane region" description="Helical" evidence="1">
    <location>
        <begin position="281"/>
        <end position="314"/>
    </location>
</feature>
<evidence type="ECO:0000313" key="2">
    <source>
        <dbReference type="EMBL" id="KAK4209810.1"/>
    </source>
</evidence>